<comment type="caution">
    <text evidence="2">The sequence shown here is derived from an EMBL/GenBank/DDBJ whole genome shotgun (WGS) entry which is preliminary data.</text>
</comment>
<feature type="compositionally biased region" description="Basic and acidic residues" evidence="1">
    <location>
        <begin position="46"/>
        <end position="66"/>
    </location>
</feature>
<gene>
    <name evidence="2" type="ORF">LCGC14_3150340</name>
</gene>
<protein>
    <submittedName>
        <fullName evidence="2">Uncharacterized protein</fullName>
    </submittedName>
</protein>
<name>A0A0F8WIC7_9ZZZZ</name>
<accession>A0A0F8WIC7</accession>
<proteinExistence type="predicted"/>
<reference evidence="2" key="1">
    <citation type="journal article" date="2015" name="Nature">
        <title>Complex archaea that bridge the gap between prokaryotes and eukaryotes.</title>
        <authorList>
            <person name="Spang A."/>
            <person name="Saw J.H."/>
            <person name="Jorgensen S.L."/>
            <person name="Zaremba-Niedzwiedzka K."/>
            <person name="Martijn J."/>
            <person name="Lind A.E."/>
            <person name="van Eijk R."/>
            <person name="Schleper C."/>
            <person name="Guy L."/>
            <person name="Ettema T.J."/>
        </authorList>
    </citation>
    <scope>NUCLEOTIDE SEQUENCE</scope>
</reference>
<feature type="region of interest" description="Disordered" evidence="1">
    <location>
        <begin position="45"/>
        <end position="75"/>
    </location>
</feature>
<evidence type="ECO:0000256" key="1">
    <source>
        <dbReference type="SAM" id="MobiDB-lite"/>
    </source>
</evidence>
<feature type="compositionally biased region" description="Basic and acidic residues" evidence="1">
    <location>
        <begin position="1"/>
        <end position="15"/>
    </location>
</feature>
<evidence type="ECO:0000313" key="2">
    <source>
        <dbReference type="EMBL" id="KKK47920.1"/>
    </source>
</evidence>
<sequence length="234" mass="26435">MEKNNNESEQKIEPKVEEEENKESEIGNLEGGVLTESAGIGILREQLLETKEEPIKKEPEVKEEPPKPIIPPKSLVDKPQSLVEQMTELRGLMKNLTEMDAKKLKKKSFKMPFKVKSVTRNLTKMMEKNKVQVLLLKTTGAIQPTIGEINTGRLIVGESYWNAADDITWGWLGKIPTVIACEWDMQPLTKKRLMDDTNALKTWLHPQTIIIRAIEAKEAAEKIAGKGVKPIMLI</sequence>
<dbReference type="EMBL" id="LAZR01069328">
    <property type="protein sequence ID" value="KKK47920.1"/>
    <property type="molecule type" value="Genomic_DNA"/>
</dbReference>
<feature type="non-terminal residue" evidence="2">
    <location>
        <position position="234"/>
    </location>
</feature>
<feature type="region of interest" description="Disordered" evidence="1">
    <location>
        <begin position="1"/>
        <end position="33"/>
    </location>
</feature>
<dbReference type="AlphaFoldDB" id="A0A0F8WIC7"/>
<organism evidence="2">
    <name type="scientific">marine sediment metagenome</name>
    <dbReference type="NCBI Taxonomy" id="412755"/>
    <lineage>
        <taxon>unclassified sequences</taxon>
        <taxon>metagenomes</taxon>
        <taxon>ecological metagenomes</taxon>
    </lineage>
</organism>